<dbReference type="SMART" id="SM00418">
    <property type="entry name" value="HTH_ARSR"/>
    <property type="match status" value="1"/>
</dbReference>
<dbReference type="Gene3D" id="3.40.630.30">
    <property type="match status" value="1"/>
</dbReference>
<dbReference type="InterPro" id="IPR036390">
    <property type="entry name" value="WH_DNA-bd_sf"/>
</dbReference>
<evidence type="ECO:0000259" key="3">
    <source>
        <dbReference type="PROSITE" id="PS51186"/>
    </source>
</evidence>
<reference evidence="5" key="1">
    <citation type="submission" date="2017-06" db="EMBL/GenBank/DDBJ databases">
        <authorList>
            <person name="Rodrigo-Torres L."/>
            <person name="Arahal R.D."/>
            <person name="Lucena T."/>
        </authorList>
    </citation>
    <scope>NUCLEOTIDE SEQUENCE [LARGE SCALE GENOMIC DNA]</scope>
    <source>
        <strain evidence="5">CECT 9192</strain>
    </source>
</reference>
<evidence type="ECO:0000313" key="5">
    <source>
        <dbReference type="Proteomes" id="UP000195719"/>
    </source>
</evidence>
<dbReference type="GO" id="GO:0008080">
    <property type="term" value="F:N-acetyltransferase activity"/>
    <property type="evidence" value="ECO:0007669"/>
    <property type="project" value="InterPro"/>
</dbReference>
<organism evidence="4 5">
    <name type="scientific">Photobacterium andalusiense</name>
    <dbReference type="NCBI Taxonomy" id="2204296"/>
    <lineage>
        <taxon>Bacteria</taxon>
        <taxon>Pseudomonadati</taxon>
        <taxon>Pseudomonadota</taxon>
        <taxon>Gammaproteobacteria</taxon>
        <taxon>Vibrionales</taxon>
        <taxon>Vibrionaceae</taxon>
        <taxon>Photobacterium</taxon>
    </lineage>
</organism>
<dbReference type="Pfam" id="PF00583">
    <property type="entry name" value="Acetyltransf_1"/>
    <property type="match status" value="1"/>
</dbReference>
<dbReference type="InterPro" id="IPR001845">
    <property type="entry name" value="HTH_ArsR_DNA-bd_dom"/>
</dbReference>
<evidence type="ECO:0000256" key="1">
    <source>
        <dbReference type="ARBA" id="ARBA00022679"/>
    </source>
</evidence>
<keyword evidence="5" id="KW-1185">Reference proteome</keyword>
<dbReference type="InterPro" id="IPR036388">
    <property type="entry name" value="WH-like_DNA-bd_sf"/>
</dbReference>
<dbReference type="PROSITE" id="PS51186">
    <property type="entry name" value="GNAT"/>
    <property type="match status" value="1"/>
</dbReference>
<dbReference type="SMART" id="SM00347">
    <property type="entry name" value="HTH_MARR"/>
    <property type="match status" value="1"/>
</dbReference>
<evidence type="ECO:0000259" key="2">
    <source>
        <dbReference type="PROSITE" id="PS50995"/>
    </source>
</evidence>
<sequence length="301" mass="33927">MFPQQLRQLSRHLVRQLGMLNNHCGTMPLTPVQVHTLIELEQGPYSVSQMAQYLNVEKSNASRNLAILLNQGLVTTIHHPTDPRGQLSQLTPTGQQLLQQLHHQLDNNNQCILDQLDEDEINHLNKSLLRYSRAITATEQQQGYTIRPITALDNAAMAAVIRNVSVEYGLTGDKGYSVNDPILDNMAHVYQPDNSNYWVIEKDQRILGGGGIAALTEQEDWCELQKMYFLPQLRGKGLARKIAVQALKFARQQGYKGCYLETTAVLKEAIYLYQSLGFIEIPHPMGNTGHASCEMKMIKTF</sequence>
<dbReference type="InterPro" id="IPR016181">
    <property type="entry name" value="Acyl_CoA_acyltransferase"/>
</dbReference>
<gene>
    <name evidence="4" type="primary">slyA_2</name>
    <name evidence="4" type="ORF">PAND9192_03315</name>
</gene>
<protein>
    <submittedName>
        <fullName evidence="4">Transcriptional regulator SlyA</fullName>
    </submittedName>
</protein>
<evidence type="ECO:0000313" key="4">
    <source>
        <dbReference type="EMBL" id="SMY37805.1"/>
    </source>
</evidence>
<dbReference type="RefSeq" id="WP_087854618.1">
    <property type="nucleotide sequence ID" value="NZ_FYAJ01000009.1"/>
</dbReference>
<dbReference type="InterPro" id="IPR000835">
    <property type="entry name" value="HTH_MarR-typ"/>
</dbReference>
<keyword evidence="1" id="KW-0808">Transferase</keyword>
<dbReference type="CDD" id="cd00090">
    <property type="entry name" value="HTH_ARSR"/>
    <property type="match status" value="1"/>
</dbReference>
<dbReference type="InterPro" id="IPR000182">
    <property type="entry name" value="GNAT_dom"/>
</dbReference>
<dbReference type="Pfam" id="PF12802">
    <property type="entry name" value="MarR_2"/>
    <property type="match status" value="1"/>
</dbReference>
<dbReference type="PANTHER" id="PTHR13947">
    <property type="entry name" value="GNAT FAMILY N-ACETYLTRANSFERASE"/>
    <property type="match status" value="1"/>
</dbReference>
<proteinExistence type="predicted"/>
<dbReference type="Gene3D" id="1.10.10.10">
    <property type="entry name" value="Winged helix-like DNA-binding domain superfamily/Winged helix DNA-binding domain"/>
    <property type="match status" value="1"/>
</dbReference>
<dbReference type="AlphaFoldDB" id="A0A1Y6MMJ0"/>
<dbReference type="SUPFAM" id="SSF46785">
    <property type="entry name" value="Winged helix' DNA-binding domain"/>
    <property type="match status" value="1"/>
</dbReference>
<dbReference type="SUPFAM" id="SSF55729">
    <property type="entry name" value="Acyl-CoA N-acyltransferases (Nat)"/>
    <property type="match status" value="1"/>
</dbReference>
<dbReference type="Proteomes" id="UP000195719">
    <property type="component" value="Unassembled WGS sequence"/>
</dbReference>
<dbReference type="EMBL" id="FYAJ01000009">
    <property type="protein sequence ID" value="SMY37805.1"/>
    <property type="molecule type" value="Genomic_DNA"/>
</dbReference>
<dbReference type="GO" id="GO:0003700">
    <property type="term" value="F:DNA-binding transcription factor activity"/>
    <property type="evidence" value="ECO:0007669"/>
    <property type="project" value="InterPro"/>
</dbReference>
<dbReference type="CDD" id="cd04301">
    <property type="entry name" value="NAT_SF"/>
    <property type="match status" value="1"/>
</dbReference>
<accession>A0A1Y6MMJ0</accession>
<dbReference type="PANTHER" id="PTHR13947:SF37">
    <property type="entry name" value="LD18367P"/>
    <property type="match status" value="1"/>
</dbReference>
<feature type="domain" description="N-acetyltransferase" evidence="3">
    <location>
        <begin position="144"/>
        <end position="301"/>
    </location>
</feature>
<dbReference type="InterPro" id="IPR050769">
    <property type="entry name" value="NAT_camello-type"/>
</dbReference>
<name>A0A1Y6MMJ0_9GAMM</name>
<dbReference type="PROSITE" id="PS50995">
    <property type="entry name" value="HTH_MARR_2"/>
    <property type="match status" value="1"/>
</dbReference>
<feature type="domain" description="HTH marR-type" evidence="2">
    <location>
        <begin position="1"/>
        <end position="133"/>
    </location>
</feature>
<dbReference type="InterPro" id="IPR011991">
    <property type="entry name" value="ArsR-like_HTH"/>
</dbReference>